<keyword evidence="2" id="KW-1185">Reference proteome</keyword>
<dbReference type="Proteomes" id="UP000607653">
    <property type="component" value="Unassembled WGS sequence"/>
</dbReference>
<reference evidence="1 2" key="1">
    <citation type="journal article" date="2020" name="Mol. Biol. Evol.">
        <title>Distinct Expression and Methylation Patterns for Genes with Different Fates following a Single Whole-Genome Duplication in Flowering Plants.</title>
        <authorList>
            <person name="Shi T."/>
            <person name="Rahmani R.S."/>
            <person name="Gugger P.F."/>
            <person name="Wang M."/>
            <person name="Li H."/>
            <person name="Zhang Y."/>
            <person name="Li Z."/>
            <person name="Wang Q."/>
            <person name="Van de Peer Y."/>
            <person name="Marchal K."/>
            <person name="Chen J."/>
        </authorList>
    </citation>
    <scope>NUCLEOTIDE SEQUENCE [LARGE SCALE GENOMIC DNA]</scope>
    <source>
        <tissue evidence="1">Leaf</tissue>
    </source>
</reference>
<dbReference type="EMBL" id="DUZY01000002">
    <property type="protein sequence ID" value="DAD26246.1"/>
    <property type="molecule type" value="Genomic_DNA"/>
</dbReference>
<dbReference type="AlphaFoldDB" id="A0A822Y4U2"/>
<evidence type="ECO:0000313" key="2">
    <source>
        <dbReference type="Proteomes" id="UP000607653"/>
    </source>
</evidence>
<proteinExistence type="predicted"/>
<evidence type="ECO:0000313" key="1">
    <source>
        <dbReference type="EMBL" id="DAD26246.1"/>
    </source>
</evidence>
<protein>
    <submittedName>
        <fullName evidence="1">Uncharacterized protein</fullName>
    </submittedName>
</protein>
<comment type="caution">
    <text evidence="1">The sequence shown here is derived from an EMBL/GenBank/DDBJ whole genome shotgun (WGS) entry which is preliminary data.</text>
</comment>
<organism evidence="1 2">
    <name type="scientific">Nelumbo nucifera</name>
    <name type="common">Sacred lotus</name>
    <dbReference type="NCBI Taxonomy" id="4432"/>
    <lineage>
        <taxon>Eukaryota</taxon>
        <taxon>Viridiplantae</taxon>
        <taxon>Streptophyta</taxon>
        <taxon>Embryophyta</taxon>
        <taxon>Tracheophyta</taxon>
        <taxon>Spermatophyta</taxon>
        <taxon>Magnoliopsida</taxon>
        <taxon>Proteales</taxon>
        <taxon>Nelumbonaceae</taxon>
        <taxon>Nelumbo</taxon>
    </lineage>
</organism>
<sequence>MTCDNLRILGEEKFDIFAVIGFAIMMQKVESAIGWIYFIHLTLVKELAFTLSE</sequence>
<gene>
    <name evidence="1" type="ORF">HUJ06_027714</name>
</gene>
<name>A0A822Y4U2_NELNU</name>
<accession>A0A822Y4U2</accession>